<dbReference type="InterPro" id="IPR044068">
    <property type="entry name" value="CB"/>
</dbReference>
<dbReference type="SUPFAM" id="SSF56672">
    <property type="entry name" value="DNA/RNA polymerases"/>
    <property type="match status" value="1"/>
</dbReference>
<dbReference type="Gene3D" id="3.30.70.270">
    <property type="match status" value="1"/>
</dbReference>
<keyword evidence="2" id="KW-1185">Reference proteome</keyword>
<dbReference type="AlphaFoldDB" id="A0A7D9M5H1"/>
<name>A0A7D9M5H1_PARCT</name>
<comment type="caution">
    <text evidence="1">The sequence shown here is derived from an EMBL/GenBank/DDBJ whole genome shotgun (WGS) entry which is preliminary data.</text>
</comment>
<dbReference type="Proteomes" id="UP001152795">
    <property type="component" value="Unassembled WGS sequence"/>
</dbReference>
<dbReference type="EMBL" id="CACRXK020028989">
    <property type="protein sequence ID" value="CAB4041823.1"/>
    <property type="molecule type" value="Genomic_DNA"/>
</dbReference>
<feature type="non-terminal residue" evidence="1">
    <location>
        <position position="503"/>
    </location>
</feature>
<accession>A0A7D9M5H1</accession>
<gene>
    <name evidence="1" type="ORF">PACLA_8A085555</name>
</gene>
<evidence type="ECO:0000313" key="1">
    <source>
        <dbReference type="EMBL" id="CAB4041823.1"/>
    </source>
</evidence>
<protein>
    <submittedName>
        <fullName evidence="1">Uncharacterized protein</fullName>
    </submittedName>
</protein>
<dbReference type="PROSITE" id="PS51900">
    <property type="entry name" value="CB"/>
    <property type="match status" value="1"/>
</dbReference>
<dbReference type="InterPro" id="IPR010998">
    <property type="entry name" value="Integrase_recombinase_N"/>
</dbReference>
<reference evidence="1" key="1">
    <citation type="submission" date="2020-04" db="EMBL/GenBank/DDBJ databases">
        <authorList>
            <person name="Alioto T."/>
            <person name="Alioto T."/>
            <person name="Gomez Garrido J."/>
        </authorList>
    </citation>
    <scope>NUCLEOTIDE SEQUENCE</scope>
    <source>
        <strain evidence="1">A484AB</strain>
    </source>
</reference>
<dbReference type="PANTHER" id="PTHR35617:SF3">
    <property type="entry name" value="CORE-BINDING (CB) DOMAIN-CONTAINING PROTEIN"/>
    <property type="match status" value="1"/>
</dbReference>
<sequence length="503" mass="56375">THTALSRFTKTIKNTRNFNGEGNYISIHVFQNGLAICPRKFTKLLKPVFSNLRSIGHLSVIFIDDSYLQGANFNLCVKNVKDTITLLDQVGLVIHPEKSILYPTQKLVFLGFLLDSIKMIISLTEEKTQKIKEACQKLLQSPQPTIREVARVIGMLTASFPGVMFGPLHYRHLDMDKTVALKIRKGNSNKTMTLSDEAKHELSWWVSSIESAYNVVSHGQADTTMTTDASKTGWGCSLSGTPTGGSWDSGESEKHINWLEVKAILLSLKSFVDHICQKHVKILSDNTTAVCSHNNTDVTIPSSEDTSSTKEVAITDVPLIGGLLESQGISKEAASIIVQAWRPGTQKQYKYYLQKWEQHCCERSINPISPNVGTAIDFLHEFYKEGLSYSTLNTVRSALSSVVQPIDNFTFGNHPLVTRYMQGVFVNRPALPRYKQIWDVSVVIKYLKSLGENTQLSLQDLTMKTTMLLALVTGQRCQTIQVLNIEQMGNSDDMWSFHINNYF</sequence>
<dbReference type="InterPro" id="IPR043502">
    <property type="entry name" value="DNA/RNA_pol_sf"/>
</dbReference>
<dbReference type="Gene3D" id="1.10.150.130">
    <property type="match status" value="1"/>
</dbReference>
<evidence type="ECO:0000313" key="2">
    <source>
        <dbReference type="Proteomes" id="UP001152795"/>
    </source>
</evidence>
<dbReference type="SUPFAM" id="SSF47823">
    <property type="entry name" value="lambda integrase-like, N-terminal domain"/>
    <property type="match status" value="1"/>
</dbReference>
<dbReference type="InterPro" id="IPR043128">
    <property type="entry name" value="Rev_trsase/Diguanyl_cyclase"/>
</dbReference>
<dbReference type="PANTHER" id="PTHR35617">
    <property type="entry name" value="PHAGE_INTEGRASE DOMAIN-CONTAINING PROTEIN"/>
    <property type="match status" value="1"/>
</dbReference>
<dbReference type="CDD" id="cd09275">
    <property type="entry name" value="RNase_HI_RT_DIRS1"/>
    <property type="match status" value="1"/>
</dbReference>
<organism evidence="1 2">
    <name type="scientific">Paramuricea clavata</name>
    <name type="common">Red gorgonian</name>
    <name type="synonym">Violescent sea-whip</name>
    <dbReference type="NCBI Taxonomy" id="317549"/>
    <lineage>
        <taxon>Eukaryota</taxon>
        <taxon>Metazoa</taxon>
        <taxon>Cnidaria</taxon>
        <taxon>Anthozoa</taxon>
        <taxon>Octocorallia</taxon>
        <taxon>Malacalcyonacea</taxon>
        <taxon>Plexauridae</taxon>
        <taxon>Paramuricea</taxon>
    </lineage>
</organism>
<proteinExistence type="predicted"/>
<dbReference type="OrthoDB" id="5967206at2759"/>